<comment type="subcellular location">
    <subcellularLocation>
        <location evidence="1">Cytoplasm</location>
    </subcellularLocation>
</comment>
<keyword evidence="3" id="KW-0112">Calmodulin-binding</keyword>
<dbReference type="EMBL" id="JANIIK010003776">
    <property type="protein sequence ID" value="KAJ3581087.1"/>
    <property type="molecule type" value="Genomic_DNA"/>
</dbReference>
<dbReference type="Proteomes" id="UP001148018">
    <property type="component" value="Unassembled WGS sequence"/>
</dbReference>
<protein>
    <submittedName>
        <fullName evidence="5">Uncharacterized protein</fullName>
    </submittedName>
</protein>
<dbReference type="InterPro" id="IPR051185">
    <property type="entry name" value="ASPM"/>
</dbReference>
<dbReference type="GO" id="GO:0051295">
    <property type="term" value="P:establishment of meiotic spindle localization"/>
    <property type="evidence" value="ECO:0007669"/>
    <property type="project" value="TreeGrafter"/>
</dbReference>
<evidence type="ECO:0000256" key="1">
    <source>
        <dbReference type="ARBA" id="ARBA00004496"/>
    </source>
</evidence>
<evidence type="ECO:0000256" key="2">
    <source>
        <dbReference type="ARBA" id="ARBA00022490"/>
    </source>
</evidence>
<proteinExistence type="predicted"/>
<dbReference type="GO" id="GO:0000278">
    <property type="term" value="P:mitotic cell cycle"/>
    <property type="evidence" value="ECO:0007669"/>
    <property type="project" value="TreeGrafter"/>
</dbReference>
<dbReference type="PANTHER" id="PTHR22706:SF1">
    <property type="entry name" value="ASSEMBLY FACTOR FOR SPINDLE MICROTUBULES"/>
    <property type="match status" value="1"/>
</dbReference>
<keyword evidence="6" id="KW-1185">Reference proteome</keyword>
<accession>A0A9Q0E496</accession>
<dbReference type="EMBL" id="JANIIK010000048">
    <property type="protein sequence ID" value="KAJ3598803.1"/>
    <property type="molecule type" value="Genomic_DNA"/>
</dbReference>
<reference evidence="5" key="1">
    <citation type="submission" date="2022-07" db="EMBL/GenBank/DDBJ databases">
        <title>Chromosome-level genome of Muraenolepis orangiensis.</title>
        <authorList>
            <person name="Kim J."/>
        </authorList>
    </citation>
    <scope>NUCLEOTIDE SEQUENCE</scope>
    <source>
        <strain evidence="5">KU_S4_2022</strain>
        <tissue evidence="5">Muscle</tissue>
    </source>
</reference>
<dbReference type="PANTHER" id="PTHR22706">
    <property type="entry name" value="ASSEMBLY FACTOR FOR SPINDLE MICROTUBULES"/>
    <property type="match status" value="1"/>
</dbReference>
<comment type="caution">
    <text evidence="5">The sequence shown here is derived from an EMBL/GenBank/DDBJ whole genome shotgun (WGS) entry which is preliminary data.</text>
</comment>
<dbReference type="AlphaFoldDB" id="A0A9Q0E496"/>
<dbReference type="GO" id="GO:0005516">
    <property type="term" value="F:calmodulin binding"/>
    <property type="evidence" value="ECO:0007669"/>
    <property type="project" value="UniProtKB-KW"/>
</dbReference>
<evidence type="ECO:0000313" key="5">
    <source>
        <dbReference type="EMBL" id="KAJ3598803.1"/>
    </source>
</evidence>
<name>A0A9Q0E496_9TELE</name>
<evidence type="ECO:0000256" key="3">
    <source>
        <dbReference type="ARBA" id="ARBA00022860"/>
    </source>
</evidence>
<organism evidence="5 6">
    <name type="scientific">Muraenolepis orangiensis</name>
    <name type="common">Patagonian moray cod</name>
    <dbReference type="NCBI Taxonomy" id="630683"/>
    <lineage>
        <taxon>Eukaryota</taxon>
        <taxon>Metazoa</taxon>
        <taxon>Chordata</taxon>
        <taxon>Craniata</taxon>
        <taxon>Vertebrata</taxon>
        <taxon>Euteleostomi</taxon>
        <taxon>Actinopterygii</taxon>
        <taxon>Neopterygii</taxon>
        <taxon>Teleostei</taxon>
        <taxon>Neoteleostei</taxon>
        <taxon>Acanthomorphata</taxon>
        <taxon>Zeiogadaria</taxon>
        <taxon>Gadariae</taxon>
        <taxon>Gadiformes</taxon>
        <taxon>Muraenolepidoidei</taxon>
        <taxon>Muraenolepididae</taxon>
        <taxon>Muraenolepis</taxon>
    </lineage>
</organism>
<dbReference type="GO" id="GO:0000922">
    <property type="term" value="C:spindle pole"/>
    <property type="evidence" value="ECO:0007669"/>
    <property type="project" value="TreeGrafter"/>
</dbReference>
<gene>
    <name evidence="4" type="ORF">NHX12_017062</name>
    <name evidence="5" type="ORF">NHX12_032767</name>
</gene>
<evidence type="ECO:0000313" key="6">
    <source>
        <dbReference type="Proteomes" id="UP001148018"/>
    </source>
</evidence>
<dbReference type="OrthoDB" id="2148418at2759"/>
<dbReference type="GO" id="GO:0005737">
    <property type="term" value="C:cytoplasm"/>
    <property type="evidence" value="ECO:0007669"/>
    <property type="project" value="UniProtKB-SubCell"/>
</dbReference>
<feature type="non-terminal residue" evidence="5">
    <location>
        <position position="187"/>
    </location>
</feature>
<evidence type="ECO:0000313" key="4">
    <source>
        <dbReference type="EMBL" id="KAJ3581087.1"/>
    </source>
</evidence>
<sequence>ALWRGHRSRKLSDDAEVVAARHRLRKVSLGVREEDKLGNKTASALDYLLRYKHFSCIFEALKYLECCVRLVESGATLVIFTLIRCCNRSVLLNLSKEVSKLPKALDRIRSIYRLTARKYRMDTERTIVKHKMNASTNSGFSVQATPRKSRPPRRFAPDWVLKKDKLRDVVDPLGAIQMVADTFSIVL</sequence>
<dbReference type="GO" id="GO:0007051">
    <property type="term" value="P:spindle organization"/>
    <property type="evidence" value="ECO:0007669"/>
    <property type="project" value="TreeGrafter"/>
</dbReference>
<keyword evidence="2" id="KW-0963">Cytoplasm</keyword>